<proteinExistence type="inferred from homology"/>
<comment type="similarity">
    <text evidence="1">Belongs to the UPF0065 (bug) family.</text>
</comment>
<dbReference type="PANTHER" id="PTHR42928:SF5">
    <property type="entry name" value="BLR1237 PROTEIN"/>
    <property type="match status" value="1"/>
</dbReference>
<organism evidence="2 3">
    <name type="scientific">Pigmentiphaga litoralis</name>
    <dbReference type="NCBI Taxonomy" id="516702"/>
    <lineage>
        <taxon>Bacteria</taxon>
        <taxon>Pseudomonadati</taxon>
        <taxon>Pseudomonadota</taxon>
        <taxon>Betaproteobacteria</taxon>
        <taxon>Burkholderiales</taxon>
        <taxon>Alcaligenaceae</taxon>
        <taxon>Pigmentiphaga</taxon>
    </lineage>
</organism>
<evidence type="ECO:0000313" key="3">
    <source>
        <dbReference type="Proteomes" id="UP000542125"/>
    </source>
</evidence>
<accession>A0A7Y9LKF0</accession>
<protein>
    <submittedName>
        <fullName evidence="2">Tripartite-type tricarboxylate transporter receptor subunit TctC</fullName>
    </submittedName>
</protein>
<evidence type="ECO:0000256" key="1">
    <source>
        <dbReference type="ARBA" id="ARBA00006987"/>
    </source>
</evidence>
<name>A0A7Y9LKF0_9BURK</name>
<dbReference type="PIRSF" id="PIRSF017082">
    <property type="entry name" value="YflP"/>
    <property type="match status" value="1"/>
</dbReference>
<sequence>MPLQARAAWPDKPITLIVPFPPGGGTDLVVRSLQAGLSQRLGQTVVITNVGGAGGTIGSAQAARARPDGYTALAVTTSTHAVAASLYKQLPYDPVSDFSYAGFIGTSPYVLVANTTLKASTVADLAKVLKAKGSGSYASVGAGTVSHLLGEMFAKDGGLTLTHIPYRGAAPAYTDLIGNQVDILFDNPVGLAPFVRSGKMTALATTAPTPILPDVPTFAQQGMPAYTQQLWYGLAFPKGTPADIVTRTNAALNAVLNDPAVAQDLAAKGVAVRADTPDALTTAVAHDVPFWGKLVRSIGVQLD</sequence>
<dbReference type="CDD" id="cd13578">
    <property type="entry name" value="PBP2_Bug27"/>
    <property type="match status" value="1"/>
</dbReference>
<dbReference type="PANTHER" id="PTHR42928">
    <property type="entry name" value="TRICARBOXYLATE-BINDING PROTEIN"/>
    <property type="match status" value="1"/>
</dbReference>
<keyword evidence="3" id="KW-1185">Reference proteome</keyword>
<dbReference type="EMBL" id="JACBYR010000001">
    <property type="protein sequence ID" value="NYE81467.1"/>
    <property type="molecule type" value="Genomic_DNA"/>
</dbReference>
<gene>
    <name evidence="2" type="ORF">FHW18_000738</name>
</gene>
<dbReference type="Pfam" id="PF03401">
    <property type="entry name" value="TctC"/>
    <property type="match status" value="1"/>
</dbReference>
<dbReference type="Gene3D" id="3.40.190.10">
    <property type="entry name" value="Periplasmic binding protein-like II"/>
    <property type="match status" value="1"/>
</dbReference>
<reference evidence="2 3" key="1">
    <citation type="submission" date="2020-07" db="EMBL/GenBank/DDBJ databases">
        <title>Genomic Encyclopedia of Type Strains, Phase IV (KMG-V): Genome sequencing to study the core and pangenomes of soil and plant-associated prokaryotes.</title>
        <authorList>
            <person name="Whitman W."/>
        </authorList>
    </citation>
    <scope>NUCLEOTIDE SEQUENCE [LARGE SCALE GENOMIC DNA]</scope>
    <source>
        <strain evidence="2 3">SAS40</strain>
    </source>
</reference>
<dbReference type="Gene3D" id="3.40.190.150">
    <property type="entry name" value="Bordetella uptake gene, domain 1"/>
    <property type="match status" value="1"/>
</dbReference>
<dbReference type="SUPFAM" id="SSF53850">
    <property type="entry name" value="Periplasmic binding protein-like II"/>
    <property type="match status" value="1"/>
</dbReference>
<dbReference type="RefSeq" id="WP_373563386.1">
    <property type="nucleotide sequence ID" value="NZ_JACBYR010000001.1"/>
</dbReference>
<dbReference type="InterPro" id="IPR005064">
    <property type="entry name" value="BUG"/>
</dbReference>
<comment type="caution">
    <text evidence="2">The sequence shown here is derived from an EMBL/GenBank/DDBJ whole genome shotgun (WGS) entry which is preliminary data.</text>
</comment>
<evidence type="ECO:0000313" key="2">
    <source>
        <dbReference type="EMBL" id="NYE81467.1"/>
    </source>
</evidence>
<dbReference type="Proteomes" id="UP000542125">
    <property type="component" value="Unassembled WGS sequence"/>
</dbReference>
<keyword evidence="2" id="KW-0675">Receptor</keyword>
<dbReference type="InterPro" id="IPR042100">
    <property type="entry name" value="Bug_dom1"/>
</dbReference>
<dbReference type="AlphaFoldDB" id="A0A7Y9LKF0"/>